<proteinExistence type="predicted"/>
<reference evidence="1 2" key="1">
    <citation type="submission" date="2024-08" db="EMBL/GenBank/DDBJ databases">
        <authorList>
            <person name="Lu H."/>
        </authorList>
    </citation>
    <scope>NUCLEOTIDE SEQUENCE [LARGE SCALE GENOMIC DNA]</scope>
    <source>
        <strain evidence="1 2">BYS78W</strain>
    </source>
</reference>
<organism evidence="1 2">
    <name type="scientific">Pelomonas candidula</name>
    <dbReference type="NCBI Taxonomy" id="3299025"/>
    <lineage>
        <taxon>Bacteria</taxon>
        <taxon>Pseudomonadati</taxon>
        <taxon>Pseudomonadota</taxon>
        <taxon>Betaproteobacteria</taxon>
        <taxon>Burkholderiales</taxon>
        <taxon>Sphaerotilaceae</taxon>
        <taxon>Roseateles</taxon>
    </lineage>
</organism>
<dbReference type="EMBL" id="JBIGIC010000016">
    <property type="protein sequence ID" value="MFG6489964.1"/>
    <property type="molecule type" value="Genomic_DNA"/>
</dbReference>
<dbReference type="InterPro" id="IPR021239">
    <property type="entry name" value="DUF2625"/>
</dbReference>
<accession>A0ABW7HJ58</accession>
<keyword evidence="2" id="KW-1185">Reference proteome</keyword>
<evidence type="ECO:0000313" key="2">
    <source>
        <dbReference type="Proteomes" id="UP001606134"/>
    </source>
</evidence>
<gene>
    <name evidence="1" type="ORF">ACG04R_25025</name>
</gene>
<name>A0ABW7HJ58_9BURK</name>
<dbReference type="Pfam" id="PF10946">
    <property type="entry name" value="DUF2625"/>
    <property type="match status" value="1"/>
</dbReference>
<dbReference type="Proteomes" id="UP001606134">
    <property type="component" value="Unassembled WGS sequence"/>
</dbReference>
<evidence type="ECO:0000313" key="1">
    <source>
        <dbReference type="EMBL" id="MFG6489964.1"/>
    </source>
</evidence>
<comment type="caution">
    <text evidence="1">The sequence shown here is derived from an EMBL/GenBank/DDBJ whole genome shotgun (WGS) entry which is preliminary data.</text>
</comment>
<sequence>MPRSLPAWNDGKAPLDATRRPTFLLIADDVLGGLFAINGGALGNELGMVFYLAPDTLDWENLALGYSEFLAWALSRGLSEFYQHLRWPGWQDEVAKIAGDRALSVDPFLWAEGPSIEERSRRAVPAEELYRLTMDMRQQLAR</sequence>
<protein>
    <submittedName>
        <fullName evidence="1">DUF2625 family protein</fullName>
    </submittedName>
</protein>
<dbReference type="RefSeq" id="WP_394416610.1">
    <property type="nucleotide sequence ID" value="NZ_JBIGIC010000016.1"/>
</dbReference>